<reference evidence="2 3" key="1">
    <citation type="submission" date="2023-11" db="EMBL/GenBank/DDBJ databases">
        <title>Halocaridina rubra genome assembly.</title>
        <authorList>
            <person name="Smith C."/>
        </authorList>
    </citation>
    <scope>NUCLEOTIDE SEQUENCE [LARGE SCALE GENOMIC DNA]</scope>
    <source>
        <strain evidence="2">EP-1</strain>
        <tissue evidence="2">Whole</tissue>
    </source>
</reference>
<gene>
    <name evidence="2" type="ORF">SK128_017792</name>
</gene>
<feature type="transmembrane region" description="Helical" evidence="1">
    <location>
        <begin position="43"/>
        <end position="60"/>
    </location>
</feature>
<evidence type="ECO:0000313" key="3">
    <source>
        <dbReference type="Proteomes" id="UP001381693"/>
    </source>
</evidence>
<keyword evidence="1" id="KW-0472">Membrane</keyword>
<sequence length="95" mass="11041">MQQLRMQPIALQLKRTLDYPKQLRKPSLSQITQRMRRLDTKAVTQYVDLLALIMFYGIVLRQPSKGASKTNDSCEGWHRSFSELIGASDPTIWKF</sequence>
<evidence type="ECO:0000313" key="2">
    <source>
        <dbReference type="EMBL" id="KAK7072901.1"/>
    </source>
</evidence>
<keyword evidence="1" id="KW-1133">Transmembrane helix</keyword>
<comment type="caution">
    <text evidence="2">The sequence shown here is derived from an EMBL/GenBank/DDBJ whole genome shotgun (WGS) entry which is preliminary data.</text>
</comment>
<protein>
    <submittedName>
        <fullName evidence="2">Uncharacterized protein</fullName>
    </submittedName>
</protein>
<organism evidence="2 3">
    <name type="scientific">Halocaridina rubra</name>
    <name type="common">Hawaiian red shrimp</name>
    <dbReference type="NCBI Taxonomy" id="373956"/>
    <lineage>
        <taxon>Eukaryota</taxon>
        <taxon>Metazoa</taxon>
        <taxon>Ecdysozoa</taxon>
        <taxon>Arthropoda</taxon>
        <taxon>Crustacea</taxon>
        <taxon>Multicrustacea</taxon>
        <taxon>Malacostraca</taxon>
        <taxon>Eumalacostraca</taxon>
        <taxon>Eucarida</taxon>
        <taxon>Decapoda</taxon>
        <taxon>Pleocyemata</taxon>
        <taxon>Caridea</taxon>
        <taxon>Atyoidea</taxon>
        <taxon>Atyidae</taxon>
        <taxon>Halocaridina</taxon>
    </lineage>
</organism>
<name>A0AAN8WV76_HALRR</name>
<proteinExistence type="predicted"/>
<dbReference type="Proteomes" id="UP001381693">
    <property type="component" value="Unassembled WGS sequence"/>
</dbReference>
<keyword evidence="1" id="KW-0812">Transmembrane</keyword>
<keyword evidence="3" id="KW-1185">Reference proteome</keyword>
<dbReference type="AlphaFoldDB" id="A0AAN8WV76"/>
<evidence type="ECO:0000256" key="1">
    <source>
        <dbReference type="SAM" id="Phobius"/>
    </source>
</evidence>
<accession>A0AAN8WV76</accession>
<dbReference type="EMBL" id="JAXCGZ010013309">
    <property type="protein sequence ID" value="KAK7072901.1"/>
    <property type="molecule type" value="Genomic_DNA"/>
</dbReference>